<evidence type="ECO:0000256" key="1">
    <source>
        <dbReference type="SAM" id="SignalP"/>
    </source>
</evidence>
<accession>I4C0Z2</accession>
<proteinExistence type="predicted"/>
<dbReference type="OrthoDB" id="5459824at2"/>
<gene>
    <name evidence="2" type="ordered locus">Desti_0500</name>
</gene>
<evidence type="ECO:0008006" key="4">
    <source>
        <dbReference type="Google" id="ProtNLM"/>
    </source>
</evidence>
<reference evidence="3" key="1">
    <citation type="submission" date="2012-06" db="EMBL/GenBank/DDBJ databases">
        <title>Complete sequence of chromosome of Desulfomonile tiedjei DSM 6799.</title>
        <authorList>
            <person name="Lucas S."/>
            <person name="Copeland A."/>
            <person name="Lapidus A."/>
            <person name="Glavina del Rio T."/>
            <person name="Dalin E."/>
            <person name="Tice H."/>
            <person name="Bruce D."/>
            <person name="Goodwin L."/>
            <person name="Pitluck S."/>
            <person name="Peters L."/>
            <person name="Ovchinnikova G."/>
            <person name="Zeytun A."/>
            <person name="Lu M."/>
            <person name="Kyrpides N."/>
            <person name="Mavromatis K."/>
            <person name="Ivanova N."/>
            <person name="Brettin T."/>
            <person name="Detter J.C."/>
            <person name="Han C."/>
            <person name="Larimer F."/>
            <person name="Land M."/>
            <person name="Hauser L."/>
            <person name="Markowitz V."/>
            <person name="Cheng J.-F."/>
            <person name="Hugenholtz P."/>
            <person name="Woyke T."/>
            <person name="Wu D."/>
            <person name="Spring S."/>
            <person name="Schroeder M."/>
            <person name="Brambilla E."/>
            <person name="Klenk H.-P."/>
            <person name="Eisen J.A."/>
        </authorList>
    </citation>
    <scope>NUCLEOTIDE SEQUENCE [LARGE SCALE GENOMIC DNA]</scope>
    <source>
        <strain evidence="3">ATCC 49306 / DSM 6799 / DCB-1</strain>
    </source>
</reference>
<keyword evidence="3" id="KW-1185">Reference proteome</keyword>
<dbReference type="HOGENOM" id="CLU_2154256_0_0_7"/>
<name>I4C0Z2_DESTA</name>
<dbReference type="Proteomes" id="UP000006055">
    <property type="component" value="Chromosome"/>
</dbReference>
<dbReference type="KEGG" id="dti:Desti_0500"/>
<dbReference type="AlphaFoldDB" id="I4C0Z2"/>
<feature type="signal peptide" evidence="1">
    <location>
        <begin position="1"/>
        <end position="24"/>
    </location>
</feature>
<organism evidence="2 3">
    <name type="scientific">Desulfomonile tiedjei (strain ATCC 49306 / DSM 6799 / DCB-1)</name>
    <dbReference type="NCBI Taxonomy" id="706587"/>
    <lineage>
        <taxon>Bacteria</taxon>
        <taxon>Pseudomonadati</taxon>
        <taxon>Thermodesulfobacteriota</taxon>
        <taxon>Desulfomonilia</taxon>
        <taxon>Desulfomonilales</taxon>
        <taxon>Desulfomonilaceae</taxon>
        <taxon>Desulfomonile</taxon>
    </lineage>
</organism>
<dbReference type="STRING" id="706587.Desti_0500"/>
<dbReference type="eggNOG" id="ENOG503181Y">
    <property type="taxonomic scope" value="Bacteria"/>
</dbReference>
<evidence type="ECO:0000313" key="3">
    <source>
        <dbReference type="Proteomes" id="UP000006055"/>
    </source>
</evidence>
<feature type="chain" id="PRO_5003686865" description="DUF5666 domain-containing protein" evidence="1">
    <location>
        <begin position="25"/>
        <end position="111"/>
    </location>
</feature>
<keyword evidence="1" id="KW-0732">Signal</keyword>
<evidence type="ECO:0000313" key="2">
    <source>
        <dbReference type="EMBL" id="AFM23233.1"/>
    </source>
</evidence>
<dbReference type="EMBL" id="CP003360">
    <property type="protein sequence ID" value="AFM23233.1"/>
    <property type="molecule type" value="Genomic_DNA"/>
</dbReference>
<dbReference type="RefSeq" id="WP_014808392.1">
    <property type="nucleotide sequence ID" value="NC_018025.1"/>
</dbReference>
<sequence length="111" mass="12458">MKTRIFCCIAVFLLVVALAPSTMAASVSHGKTVNYDEGKKQITIEEYDTKYTKENKYGNSTGKQSTFDLSNALVGITPKPGDVVRIAYEEKDGKKQAIRMMNMTRQDLMKR</sequence>
<protein>
    <recommendedName>
        <fullName evidence="4">DUF5666 domain-containing protein</fullName>
    </recommendedName>
</protein>